<sequence>MVREVICTVSRVKRVERDPGGVSPSLAGLVVSDSLGGAAESVSRAAQKTRSPVPSFVCACVCAFPPEAGSGRLCGSIELLDGEGGCPPTVWYL</sequence>
<keyword evidence="2" id="KW-1185">Reference proteome</keyword>
<dbReference type="Proteomes" id="UP001286313">
    <property type="component" value="Unassembled WGS sequence"/>
</dbReference>
<gene>
    <name evidence="1" type="ORF">Pcinc_036037</name>
</gene>
<organism evidence="1 2">
    <name type="scientific">Petrolisthes cinctipes</name>
    <name type="common">Flat porcelain crab</name>
    <dbReference type="NCBI Taxonomy" id="88211"/>
    <lineage>
        <taxon>Eukaryota</taxon>
        <taxon>Metazoa</taxon>
        <taxon>Ecdysozoa</taxon>
        <taxon>Arthropoda</taxon>
        <taxon>Crustacea</taxon>
        <taxon>Multicrustacea</taxon>
        <taxon>Malacostraca</taxon>
        <taxon>Eumalacostraca</taxon>
        <taxon>Eucarida</taxon>
        <taxon>Decapoda</taxon>
        <taxon>Pleocyemata</taxon>
        <taxon>Anomura</taxon>
        <taxon>Galatheoidea</taxon>
        <taxon>Porcellanidae</taxon>
        <taxon>Petrolisthes</taxon>
    </lineage>
</organism>
<proteinExistence type="predicted"/>
<accession>A0AAE1EMD9</accession>
<evidence type="ECO:0000313" key="1">
    <source>
        <dbReference type="EMBL" id="KAK3857727.1"/>
    </source>
</evidence>
<reference evidence="1" key="1">
    <citation type="submission" date="2023-10" db="EMBL/GenBank/DDBJ databases">
        <title>Genome assemblies of two species of porcelain crab, Petrolisthes cinctipes and Petrolisthes manimaculis (Anomura: Porcellanidae).</title>
        <authorList>
            <person name="Angst P."/>
        </authorList>
    </citation>
    <scope>NUCLEOTIDE SEQUENCE</scope>
    <source>
        <strain evidence="1">PB745_01</strain>
        <tissue evidence="1">Gill</tissue>
    </source>
</reference>
<comment type="caution">
    <text evidence="1">The sequence shown here is derived from an EMBL/GenBank/DDBJ whole genome shotgun (WGS) entry which is preliminary data.</text>
</comment>
<evidence type="ECO:0000313" key="2">
    <source>
        <dbReference type="Proteomes" id="UP001286313"/>
    </source>
</evidence>
<dbReference type="EMBL" id="JAWQEG010005536">
    <property type="protein sequence ID" value="KAK3857727.1"/>
    <property type="molecule type" value="Genomic_DNA"/>
</dbReference>
<dbReference type="AlphaFoldDB" id="A0AAE1EMD9"/>
<protein>
    <submittedName>
        <fullName evidence="1">Uncharacterized protein</fullName>
    </submittedName>
</protein>
<name>A0AAE1EMD9_PETCI</name>